<feature type="compositionally biased region" description="Basic residues" evidence="1">
    <location>
        <begin position="50"/>
        <end position="59"/>
    </location>
</feature>
<keyword evidence="4" id="KW-1185">Reference proteome</keyword>
<protein>
    <recommendedName>
        <fullName evidence="5">Cytochrome aa3 subunit 4</fullName>
    </recommendedName>
</protein>
<feature type="region of interest" description="Disordered" evidence="1">
    <location>
        <begin position="1"/>
        <end position="66"/>
    </location>
</feature>
<dbReference type="KEGG" id="kbs:EPA93_36620"/>
<feature type="transmembrane region" description="Helical" evidence="2">
    <location>
        <begin position="94"/>
        <end position="111"/>
    </location>
</feature>
<dbReference type="AlphaFoldDB" id="A0A4P6K195"/>
<sequence length="114" mass="12633">MLKDQDIREQKGDKVSEEQQEQPEQPEKAEQVEPQVEKLEGSEQPAARTPAKKKRAKKKLPSEEELAPRPSYWPLALACSIAVTLAGLMTHPIILGLGVALIIASIIGWGVERR</sequence>
<name>A0A4P6K195_KTERU</name>
<evidence type="ECO:0000313" key="3">
    <source>
        <dbReference type="EMBL" id="QBD81206.1"/>
    </source>
</evidence>
<keyword evidence="2" id="KW-0472">Membrane</keyword>
<accession>A0A4P6K195</accession>
<dbReference type="EMBL" id="CP035758">
    <property type="protein sequence ID" value="QBD81206.1"/>
    <property type="molecule type" value="Genomic_DNA"/>
</dbReference>
<keyword evidence="2" id="KW-0812">Transmembrane</keyword>
<feature type="compositionally biased region" description="Basic and acidic residues" evidence="1">
    <location>
        <begin position="25"/>
        <end position="41"/>
    </location>
</feature>
<evidence type="ECO:0000313" key="4">
    <source>
        <dbReference type="Proteomes" id="UP000290365"/>
    </source>
</evidence>
<gene>
    <name evidence="3" type="ORF">EPA93_36620</name>
</gene>
<proteinExistence type="predicted"/>
<dbReference type="RefSeq" id="WP_129892267.1">
    <property type="nucleotide sequence ID" value="NZ_CP035758.1"/>
</dbReference>
<dbReference type="Gene3D" id="1.10.287.70">
    <property type="match status" value="1"/>
</dbReference>
<dbReference type="Proteomes" id="UP000290365">
    <property type="component" value="Chromosome"/>
</dbReference>
<keyword evidence="2" id="KW-1133">Transmembrane helix</keyword>
<reference evidence="3 4" key="1">
    <citation type="submission" date="2019-01" db="EMBL/GenBank/DDBJ databases">
        <title>Ktedonosporobacter rubrisoli SCAWS-G2.</title>
        <authorList>
            <person name="Huang Y."/>
            <person name="Yan B."/>
        </authorList>
    </citation>
    <scope>NUCLEOTIDE SEQUENCE [LARGE SCALE GENOMIC DNA]</scope>
    <source>
        <strain evidence="3 4">SCAWS-G2</strain>
    </source>
</reference>
<organism evidence="3 4">
    <name type="scientific">Ktedonosporobacter rubrisoli</name>
    <dbReference type="NCBI Taxonomy" id="2509675"/>
    <lineage>
        <taxon>Bacteria</taxon>
        <taxon>Bacillati</taxon>
        <taxon>Chloroflexota</taxon>
        <taxon>Ktedonobacteria</taxon>
        <taxon>Ktedonobacterales</taxon>
        <taxon>Ktedonosporobacteraceae</taxon>
        <taxon>Ktedonosporobacter</taxon>
    </lineage>
</organism>
<evidence type="ECO:0008006" key="5">
    <source>
        <dbReference type="Google" id="ProtNLM"/>
    </source>
</evidence>
<feature type="compositionally biased region" description="Basic and acidic residues" evidence="1">
    <location>
        <begin position="1"/>
        <end position="17"/>
    </location>
</feature>
<evidence type="ECO:0000256" key="1">
    <source>
        <dbReference type="SAM" id="MobiDB-lite"/>
    </source>
</evidence>
<evidence type="ECO:0000256" key="2">
    <source>
        <dbReference type="SAM" id="Phobius"/>
    </source>
</evidence>